<keyword evidence="7" id="KW-1185">Reference proteome</keyword>
<dbReference type="SUPFAM" id="SSF52738">
    <property type="entry name" value="Methylesterase CheB, C-terminal domain"/>
    <property type="match status" value="1"/>
</dbReference>
<dbReference type="Pfam" id="PF01339">
    <property type="entry name" value="CheB_methylest"/>
    <property type="match status" value="1"/>
</dbReference>
<dbReference type="EMBL" id="JAQQKW010000003">
    <property type="protein sequence ID" value="MDC7694053.1"/>
    <property type="molecule type" value="Genomic_DNA"/>
</dbReference>
<protein>
    <recommendedName>
        <fullName evidence="2">protein-glutamate methylesterase</fullName>
        <ecNumber evidence="2">3.1.1.61</ecNumber>
    </recommendedName>
</protein>
<evidence type="ECO:0000256" key="3">
    <source>
        <dbReference type="ARBA" id="ARBA00048267"/>
    </source>
</evidence>
<evidence type="ECO:0000313" key="6">
    <source>
        <dbReference type="EMBL" id="MDC7694053.1"/>
    </source>
</evidence>
<dbReference type="RefSeq" id="WP_272740772.1">
    <property type="nucleotide sequence ID" value="NZ_JAQQKW010000003.1"/>
</dbReference>
<name>A0ABT5ICZ4_9CAUL</name>
<evidence type="ECO:0000256" key="4">
    <source>
        <dbReference type="PROSITE-ProRule" id="PRU00050"/>
    </source>
</evidence>
<sequence length="189" mass="20010">MSSSPRKAVVIGASAGGVEALSSLLPHLPPDYCPVLVVIHLPPTKSSVLADLFHDKCRMRVVEAEDKAPIEAGTIYFAPPDYHLMVETDFTVALSNEAPVWFSRPSIDVLFETAADAYGAGLTGLILTGANEDGAAGLRRVMAQGGRGLIQSPETAYARLMPETALSLCPKALVRPLDRLAAELITEAA</sequence>
<keyword evidence="4" id="KW-0145">Chemotaxis</keyword>
<keyword evidence="1 4" id="KW-0378">Hydrolase</keyword>
<accession>A0ABT5ICZ4</accession>
<feature type="active site" evidence="4">
    <location>
        <position position="133"/>
    </location>
</feature>
<dbReference type="EC" id="3.1.1.61" evidence="2"/>
<evidence type="ECO:0000313" key="7">
    <source>
        <dbReference type="Proteomes" id="UP001216595"/>
    </source>
</evidence>
<evidence type="ECO:0000256" key="2">
    <source>
        <dbReference type="ARBA" id="ARBA00039140"/>
    </source>
</evidence>
<proteinExistence type="predicted"/>
<evidence type="ECO:0000259" key="5">
    <source>
        <dbReference type="PROSITE" id="PS50122"/>
    </source>
</evidence>
<evidence type="ECO:0000256" key="1">
    <source>
        <dbReference type="ARBA" id="ARBA00022801"/>
    </source>
</evidence>
<dbReference type="InterPro" id="IPR035909">
    <property type="entry name" value="CheB_C"/>
</dbReference>
<dbReference type="InterPro" id="IPR000673">
    <property type="entry name" value="Sig_transdc_resp-reg_Me-estase"/>
</dbReference>
<feature type="domain" description="CheB-type methylesterase" evidence="5">
    <location>
        <begin position="2"/>
        <end position="189"/>
    </location>
</feature>
<dbReference type="Gene3D" id="3.40.50.180">
    <property type="entry name" value="Methylesterase CheB, C-terminal domain"/>
    <property type="match status" value="1"/>
</dbReference>
<dbReference type="Proteomes" id="UP001216595">
    <property type="component" value="Unassembled WGS sequence"/>
</dbReference>
<organism evidence="6 7">
    <name type="scientific">Asticcacaulis currens</name>
    <dbReference type="NCBI Taxonomy" id="2984210"/>
    <lineage>
        <taxon>Bacteria</taxon>
        <taxon>Pseudomonadati</taxon>
        <taxon>Pseudomonadota</taxon>
        <taxon>Alphaproteobacteria</taxon>
        <taxon>Caulobacterales</taxon>
        <taxon>Caulobacteraceae</taxon>
        <taxon>Asticcacaulis</taxon>
    </lineage>
</organism>
<feature type="active site" evidence="4">
    <location>
        <position position="40"/>
    </location>
</feature>
<feature type="active site" evidence="4">
    <location>
        <position position="14"/>
    </location>
</feature>
<dbReference type="PANTHER" id="PTHR42872">
    <property type="entry name" value="PROTEIN-GLUTAMATE METHYLESTERASE/PROTEIN-GLUTAMINE GLUTAMINASE"/>
    <property type="match status" value="1"/>
</dbReference>
<dbReference type="CDD" id="cd16433">
    <property type="entry name" value="CheB"/>
    <property type="match status" value="1"/>
</dbReference>
<comment type="caution">
    <text evidence="6">The sequence shown here is derived from an EMBL/GenBank/DDBJ whole genome shotgun (WGS) entry which is preliminary data.</text>
</comment>
<dbReference type="PANTHER" id="PTHR42872:SF6">
    <property type="entry name" value="PROTEIN-GLUTAMATE METHYLESTERASE_PROTEIN-GLUTAMINE GLUTAMINASE"/>
    <property type="match status" value="1"/>
</dbReference>
<comment type="catalytic activity">
    <reaction evidence="3">
        <text>[protein]-L-glutamate 5-O-methyl ester + H2O = L-glutamyl-[protein] + methanol + H(+)</text>
        <dbReference type="Rhea" id="RHEA:23236"/>
        <dbReference type="Rhea" id="RHEA-COMP:10208"/>
        <dbReference type="Rhea" id="RHEA-COMP:10311"/>
        <dbReference type="ChEBI" id="CHEBI:15377"/>
        <dbReference type="ChEBI" id="CHEBI:15378"/>
        <dbReference type="ChEBI" id="CHEBI:17790"/>
        <dbReference type="ChEBI" id="CHEBI:29973"/>
        <dbReference type="ChEBI" id="CHEBI:82795"/>
        <dbReference type="EC" id="3.1.1.61"/>
    </reaction>
</comment>
<dbReference type="PROSITE" id="PS50122">
    <property type="entry name" value="CHEB"/>
    <property type="match status" value="1"/>
</dbReference>
<gene>
    <name evidence="6" type="ORF">PQU94_07125</name>
</gene>
<reference evidence="6 7" key="1">
    <citation type="submission" date="2023-01" db="EMBL/GenBank/DDBJ databases">
        <title>Novel species of the genus Asticcacaulis isolated from rivers.</title>
        <authorList>
            <person name="Lu H."/>
        </authorList>
    </citation>
    <scope>NUCLEOTIDE SEQUENCE [LARGE SCALE GENOMIC DNA]</scope>
    <source>
        <strain evidence="6 7">DXS10W</strain>
    </source>
</reference>